<evidence type="ECO:0008006" key="5">
    <source>
        <dbReference type="Google" id="ProtNLM"/>
    </source>
</evidence>
<feature type="coiled-coil region" evidence="1">
    <location>
        <begin position="269"/>
        <end position="492"/>
    </location>
</feature>
<reference evidence="3 4" key="1">
    <citation type="journal article" date="2019" name="PLoS Negl. Trop. Dis.">
        <title>Whole genome sequencing of Entamoeba nuttalli reveals mammalian host-related molecular signatures and a novel octapeptide-repeat surface protein.</title>
        <authorList>
            <person name="Tanaka M."/>
            <person name="Makiuchi T."/>
            <person name="Komiyama T."/>
            <person name="Shiina T."/>
            <person name="Osaki K."/>
            <person name="Tachibana H."/>
        </authorList>
    </citation>
    <scope>NUCLEOTIDE SEQUENCE [LARGE SCALE GENOMIC DNA]</scope>
    <source>
        <strain evidence="3 4">P19-061405</strain>
    </source>
</reference>
<protein>
    <recommendedName>
        <fullName evidence="5">Coiled-coil domain containing protein</fullName>
    </recommendedName>
</protein>
<evidence type="ECO:0000256" key="1">
    <source>
        <dbReference type="SAM" id="Coils"/>
    </source>
</evidence>
<gene>
    <name evidence="3" type="ORF">ENUP19_0136G0008</name>
</gene>
<keyword evidence="4" id="KW-1185">Reference proteome</keyword>
<proteinExistence type="predicted"/>
<dbReference type="EMBL" id="BAAFRS010000136">
    <property type="protein sequence ID" value="GAB1223173.1"/>
    <property type="molecule type" value="Genomic_DNA"/>
</dbReference>
<feature type="coiled-coil region" evidence="1">
    <location>
        <begin position="532"/>
        <end position="574"/>
    </location>
</feature>
<feature type="region of interest" description="Disordered" evidence="2">
    <location>
        <begin position="152"/>
        <end position="172"/>
    </location>
</feature>
<keyword evidence="1" id="KW-0175">Coiled coil</keyword>
<comment type="caution">
    <text evidence="3">The sequence shown here is derived from an EMBL/GenBank/DDBJ whole genome shotgun (WGS) entry which is preliminary data.</text>
</comment>
<organism evidence="3 4">
    <name type="scientific">Entamoeba nuttalli</name>
    <dbReference type="NCBI Taxonomy" id="412467"/>
    <lineage>
        <taxon>Eukaryota</taxon>
        <taxon>Amoebozoa</taxon>
        <taxon>Evosea</taxon>
        <taxon>Archamoebae</taxon>
        <taxon>Mastigamoebida</taxon>
        <taxon>Entamoebidae</taxon>
        <taxon>Entamoeba</taxon>
    </lineage>
</organism>
<dbReference type="Proteomes" id="UP001628156">
    <property type="component" value="Unassembled WGS sequence"/>
</dbReference>
<evidence type="ECO:0000313" key="3">
    <source>
        <dbReference type="EMBL" id="GAB1223173.1"/>
    </source>
</evidence>
<sequence length="580" mass="69579">MQQVYDFPILLGLLNVYCTIPSSLQELIEEAQYILPKIINSIHDTPILKTMNEGNLFQRIEYNKIVLQQCQLLGAKITLTSDDLTQPKKDVYSQILSTLWQMSLIDMKYSMRRIEKEEDITNTVRQWMRLFLPNQEVNVENTQKLLHIIEEDEVESNDNSSQSPGFDDFEEGDKEIEDDFSLNEDRMKAEEEVLSGRILLLEKELGEVDMTEDEMKVALQKYNQENEMIRSDILQKYQDLTSLRLLLQKAITQTHLQQKELQRLVNQKDTEASDMMRNEQRKKEQLERKKAEFEEMNKQVQEVSCSVIELEFQIGKMKMIKKEVEESYLKVKKQNKQTEMEVAEKEEEIEKLMKKIQMEKKKMKEFLKEKNRIRKKRIDIENQKKLIEMEKKDIIMQREYKENYAELRIERIEKESEKEISLLHENSQAEEEYQEAETRLKEVKEKEKDLKENDEFLIQRIKRDKIRKERKVQHLEKKKQLANNQKKEKVIELIKVNGELDMKKDEINISQLEKQRRIESTRDSNRFKALEKKKLEIQIKSYKKTYRQKQEKRIGLLKGKMKNLTEELDGFIEEEKCNQD</sequence>
<accession>A0ABQ0DKB8</accession>
<evidence type="ECO:0000256" key="2">
    <source>
        <dbReference type="SAM" id="MobiDB-lite"/>
    </source>
</evidence>
<name>A0ABQ0DKB8_9EUKA</name>
<evidence type="ECO:0000313" key="4">
    <source>
        <dbReference type="Proteomes" id="UP001628156"/>
    </source>
</evidence>